<name>A0ABM9PIB1_9FLAO</name>
<gene>
    <name evidence="1" type="ORF">T190115A13A_140122</name>
</gene>
<dbReference type="RefSeq" id="WP_348737221.1">
    <property type="nucleotide sequence ID" value="NZ_CAXJRC010000005.1"/>
</dbReference>
<evidence type="ECO:0008006" key="3">
    <source>
        <dbReference type="Google" id="ProtNLM"/>
    </source>
</evidence>
<comment type="caution">
    <text evidence="1">The sequence shown here is derived from an EMBL/GenBank/DDBJ whole genome shotgun (WGS) entry which is preliminary data.</text>
</comment>
<protein>
    <recommendedName>
        <fullName evidence="3">Tetratricopeptide repeat protein</fullName>
    </recommendedName>
</protein>
<proteinExistence type="predicted"/>
<organism evidence="1 2">
    <name type="scientific">Tenacibaculum vairaonense</name>
    <dbReference type="NCBI Taxonomy" id="3137860"/>
    <lineage>
        <taxon>Bacteria</taxon>
        <taxon>Pseudomonadati</taxon>
        <taxon>Bacteroidota</taxon>
        <taxon>Flavobacteriia</taxon>
        <taxon>Flavobacteriales</taxon>
        <taxon>Flavobacteriaceae</taxon>
        <taxon>Tenacibaculum</taxon>
    </lineage>
</organism>
<keyword evidence="2" id="KW-1185">Reference proteome</keyword>
<reference evidence="1 2" key="1">
    <citation type="submission" date="2024-05" db="EMBL/GenBank/DDBJ databases">
        <authorList>
            <person name="Duchaud E."/>
        </authorList>
    </citation>
    <scope>NUCLEOTIDE SEQUENCE [LARGE SCALE GENOMIC DNA]</scope>
    <source>
        <strain evidence="1">Ena-SAMPLE-TAB-13-05-2024-13:56:06:370-140305</strain>
    </source>
</reference>
<dbReference type="Proteomes" id="UP001497602">
    <property type="component" value="Unassembled WGS sequence"/>
</dbReference>
<evidence type="ECO:0000313" key="1">
    <source>
        <dbReference type="EMBL" id="CAL2105355.1"/>
    </source>
</evidence>
<evidence type="ECO:0000313" key="2">
    <source>
        <dbReference type="Proteomes" id="UP001497602"/>
    </source>
</evidence>
<dbReference type="EMBL" id="CAXJRC010000005">
    <property type="protein sequence ID" value="CAL2105355.1"/>
    <property type="molecule type" value="Genomic_DNA"/>
</dbReference>
<sequence>MTTNQYIQALINPENKDIGNIDQLKSIIDKYPYFQSARTIYLKKLKDLGNYKYNNELKITAAYTTDRSVLLDFISSLKHEKNKKKDKSKFSLNNFIASKKEKEIKKIEEELNIGQPLAFTKSEAFSFNKWLELSSKTPIIRDEQSVKDENVQSNKNEKDDIINRFITNNPKISRPNKNSSSDFKVTESQQNAQLMTETLAKVYLAQKKYDSAIQAYKILSLKYPEKSGFFADQIKRIKILQNNK</sequence>
<accession>A0ABM9PIB1</accession>